<sequence length="77" mass="9232">MDTTIELRKRVQNYIKAADDHLLRLIEALVVSYQEDGTEEKLTDVQKKELDRRLQRYNEGKTVFHTWEEVEAKLDRL</sequence>
<name>A0A117M0C1_9BACT</name>
<proteinExistence type="predicted"/>
<comment type="caution">
    <text evidence="1">The sequence shown here is derived from an EMBL/GenBank/DDBJ whole genome shotgun (WGS) entry which is preliminary data.</text>
</comment>
<dbReference type="Proteomes" id="UP000053860">
    <property type="component" value="Unassembled WGS sequence"/>
</dbReference>
<dbReference type="Pfam" id="PF09720">
    <property type="entry name" value="Unstab_antitox"/>
    <property type="match status" value="1"/>
</dbReference>
<evidence type="ECO:0000313" key="1">
    <source>
        <dbReference type="EMBL" id="KUK77347.1"/>
    </source>
</evidence>
<reference evidence="2" key="1">
    <citation type="journal article" date="2015" name="MBio">
        <title>Genome-Resolved Metagenomic Analysis Reveals Roles for Candidate Phyla and Other Microbial Community Members in Biogeochemical Transformations in Oil Reservoirs.</title>
        <authorList>
            <person name="Hu P."/>
            <person name="Tom L."/>
            <person name="Singh A."/>
            <person name="Thomas B.C."/>
            <person name="Baker B.J."/>
            <person name="Piceno Y.M."/>
            <person name="Andersen G.L."/>
            <person name="Banfield J.F."/>
        </authorList>
    </citation>
    <scope>NUCLEOTIDE SEQUENCE [LARGE SCALE GENOMIC DNA]</scope>
</reference>
<dbReference type="AlphaFoldDB" id="A0A117M0C1"/>
<gene>
    <name evidence="1" type="ORF">XD92_0826</name>
</gene>
<dbReference type="EMBL" id="LGGN01000140">
    <property type="protein sequence ID" value="KUK77347.1"/>
    <property type="molecule type" value="Genomic_DNA"/>
</dbReference>
<evidence type="ECO:0000313" key="2">
    <source>
        <dbReference type="Proteomes" id="UP000053860"/>
    </source>
</evidence>
<protein>
    <recommendedName>
        <fullName evidence="3">Addiction module component, TIGR02574 family</fullName>
    </recommendedName>
</protein>
<dbReference type="NCBIfam" id="TIGR02574">
    <property type="entry name" value="stabl_TIGR02574"/>
    <property type="match status" value="1"/>
</dbReference>
<evidence type="ECO:0008006" key="3">
    <source>
        <dbReference type="Google" id="ProtNLM"/>
    </source>
</evidence>
<dbReference type="InterPro" id="IPR013406">
    <property type="entry name" value="CHP02574_addiction_mod"/>
</dbReference>
<accession>A0A117M0C1</accession>
<organism evidence="1 2">
    <name type="scientific">Proteiniphilum acetatigenes</name>
    <dbReference type="NCBI Taxonomy" id="294710"/>
    <lineage>
        <taxon>Bacteria</taxon>
        <taxon>Pseudomonadati</taxon>
        <taxon>Bacteroidota</taxon>
        <taxon>Bacteroidia</taxon>
        <taxon>Bacteroidales</taxon>
        <taxon>Dysgonomonadaceae</taxon>
        <taxon>Proteiniphilum</taxon>
    </lineage>
</organism>